<accession>A0A7D5TBY1</accession>
<dbReference type="OrthoDB" id="285635at2157"/>
<dbReference type="InterPro" id="IPR036390">
    <property type="entry name" value="WH_DNA-bd_sf"/>
</dbReference>
<gene>
    <name evidence="1" type="ORF">HZS54_13520</name>
</gene>
<reference evidence="1 2" key="1">
    <citation type="submission" date="2020-07" db="EMBL/GenBank/DDBJ databases">
        <title>Halosimplex litoreum sp. nov. and Halosimplex rubrum sp. nov., isolated from different salt environments.</title>
        <authorList>
            <person name="Cui H."/>
        </authorList>
    </citation>
    <scope>NUCLEOTIDE SEQUENCE [LARGE SCALE GENOMIC DNA]</scope>
    <source>
        <strain evidence="1 2">R2</strain>
    </source>
</reference>
<keyword evidence="2" id="KW-1185">Reference proteome</keyword>
<protein>
    <recommendedName>
        <fullName evidence="3">DUF2250 domain-containing protein</fullName>
    </recommendedName>
</protein>
<dbReference type="RefSeq" id="WP_179917646.1">
    <property type="nucleotide sequence ID" value="NZ_CP058909.1"/>
</dbReference>
<dbReference type="GeneID" id="56083627"/>
<dbReference type="SUPFAM" id="SSF46785">
    <property type="entry name" value="Winged helix' DNA-binding domain"/>
    <property type="match status" value="1"/>
</dbReference>
<organism evidence="1 2">
    <name type="scientific">Halosimplex pelagicum</name>
    <dbReference type="NCBI Taxonomy" id="869886"/>
    <lineage>
        <taxon>Archaea</taxon>
        <taxon>Methanobacteriati</taxon>
        <taxon>Methanobacteriota</taxon>
        <taxon>Stenosarchaea group</taxon>
        <taxon>Halobacteria</taxon>
        <taxon>Halobacteriales</taxon>
        <taxon>Haloarculaceae</taxon>
        <taxon>Halosimplex</taxon>
    </lineage>
</organism>
<evidence type="ECO:0008006" key="3">
    <source>
        <dbReference type="Google" id="ProtNLM"/>
    </source>
</evidence>
<name>A0A7D5TBY1_9EURY</name>
<evidence type="ECO:0000313" key="1">
    <source>
        <dbReference type="EMBL" id="QLH82573.1"/>
    </source>
</evidence>
<dbReference type="Gene3D" id="1.10.10.10">
    <property type="entry name" value="Winged helix-like DNA-binding domain superfamily/Winged helix DNA-binding domain"/>
    <property type="match status" value="1"/>
</dbReference>
<evidence type="ECO:0000313" key="2">
    <source>
        <dbReference type="Proteomes" id="UP000509346"/>
    </source>
</evidence>
<sequence>MSQHPDWFRRADAAILQHLSAERPTYVALVANRLGMPTDYAQRRMDRLVEDDLVEPVSAEVVYRITRRGEQRLAAYTDREGTPEPGLVAGN</sequence>
<dbReference type="InterPro" id="IPR036388">
    <property type="entry name" value="WH-like_DNA-bd_sf"/>
</dbReference>
<dbReference type="AlphaFoldDB" id="A0A7D5TBY1"/>
<proteinExistence type="predicted"/>
<dbReference type="Proteomes" id="UP000509346">
    <property type="component" value="Chromosome"/>
</dbReference>
<dbReference type="EMBL" id="CP058909">
    <property type="protein sequence ID" value="QLH82573.1"/>
    <property type="molecule type" value="Genomic_DNA"/>
</dbReference>
<dbReference type="KEGG" id="hpel:HZS54_13520"/>